<name>Q7ULN2_RHOBA</name>
<dbReference type="KEGG" id="rba:RB9392"/>
<sequence>MSSPPFAASTSLKCLVVAAEQIAISVLDRLGNFRGVAVLDVNQFCVTDPSRIDCFGNVPQTDEFFDGLQLLTRRTTDDQGAGIGVGKEFQFTRRIQAFRTFVIRVSATKDVAVEPIRIIFLVFFVLLEVVFQIVCNEDNGGIADTKDMIRATWWRNLQHQVLQLIQSIGVVTAEY</sequence>
<accession>Q7ULN2</accession>
<protein>
    <submittedName>
        <fullName evidence="1">Uncharacterized protein</fullName>
    </submittedName>
</protein>
<gene>
    <name evidence="1" type="ordered locus">RB9392</name>
</gene>
<organism evidence="1 2">
    <name type="scientific">Rhodopirellula baltica (strain DSM 10527 / NCIMB 13988 / SH1)</name>
    <dbReference type="NCBI Taxonomy" id="243090"/>
    <lineage>
        <taxon>Bacteria</taxon>
        <taxon>Pseudomonadati</taxon>
        <taxon>Planctomycetota</taxon>
        <taxon>Planctomycetia</taxon>
        <taxon>Pirellulales</taxon>
        <taxon>Pirellulaceae</taxon>
        <taxon>Rhodopirellula</taxon>
    </lineage>
</organism>
<evidence type="ECO:0000313" key="2">
    <source>
        <dbReference type="Proteomes" id="UP000001025"/>
    </source>
</evidence>
<dbReference type="EMBL" id="BX294149">
    <property type="protein sequence ID" value="CAD76237.1"/>
    <property type="molecule type" value="Genomic_DNA"/>
</dbReference>
<dbReference type="InParanoid" id="Q7ULN2"/>
<dbReference type="EnsemblBacteria" id="CAD76237">
    <property type="protein sequence ID" value="CAD76237"/>
    <property type="gene ID" value="RB9392"/>
</dbReference>
<reference evidence="1 2" key="1">
    <citation type="journal article" date="2003" name="Proc. Natl. Acad. Sci. U.S.A.">
        <title>Complete genome sequence of the marine planctomycete Pirellula sp. strain 1.</title>
        <authorList>
            <person name="Gloeckner F.O."/>
            <person name="Kube M."/>
            <person name="Bauer M."/>
            <person name="Teeling H."/>
            <person name="Lombardot T."/>
            <person name="Ludwig W."/>
            <person name="Gade D."/>
            <person name="Beck A."/>
            <person name="Borzym K."/>
            <person name="Heitmann K."/>
            <person name="Rabus R."/>
            <person name="Schlesner H."/>
            <person name="Amann R."/>
            <person name="Reinhardt R."/>
        </authorList>
    </citation>
    <scope>NUCLEOTIDE SEQUENCE [LARGE SCALE GENOMIC DNA]</scope>
    <source>
        <strain evidence="2">DSM 10527 / NCIMB 13988 / SH1</strain>
    </source>
</reference>
<proteinExistence type="predicted"/>
<evidence type="ECO:0000313" key="1">
    <source>
        <dbReference type="EMBL" id="CAD76237.1"/>
    </source>
</evidence>
<dbReference type="Proteomes" id="UP000001025">
    <property type="component" value="Chromosome"/>
</dbReference>
<dbReference type="AlphaFoldDB" id="Q7ULN2"/>
<dbReference type="HOGENOM" id="CLU_1531350_0_0_0"/>
<keyword evidence="2" id="KW-1185">Reference proteome</keyword>